<keyword evidence="1" id="KW-1133">Transmembrane helix</keyword>
<dbReference type="RefSeq" id="XP_019861641.1">
    <property type="nucleotide sequence ID" value="XM_020006082.1"/>
</dbReference>
<dbReference type="CDD" id="cd01670">
    <property type="entry name" value="Death"/>
    <property type="match status" value="1"/>
</dbReference>
<feature type="domain" description="Death" evidence="2">
    <location>
        <begin position="508"/>
        <end position="581"/>
    </location>
</feature>
<dbReference type="SMART" id="SM00005">
    <property type="entry name" value="DEATH"/>
    <property type="match status" value="1"/>
</dbReference>
<reference evidence="3" key="2">
    <citation type="submission" date="2024-06" db="UniProtKB">
        <authorList>
            <consortium name="EnsemblMetazoa"/>
        </authorList>
    </citation>
    <scope>IDENTIFICATION</scope>
</reference>
<name>A0AAN0JX12_AMPQE</name>
<dbReference type="InterPro" id="IPR000488">
    <property type="entry name" value="Death_dom"/>
</dbReference>
<dbReference type="Pfam" id="PF00531">
    <property type="entry name" value="Death"/>
    <property type="match status" value="1"/>
</dbReference>
<dbReference type="Proteomes" id="UP000007879">
    <property type="component" value="Unassembled WGS sequence"/>
</dbReference>
<feature type="transmembrane region" description="Helical" evidence="1">
    <location>
        <begin position="84"/>
        <end position="113"/>
    </location>
</feature>
<keyword evidence="1" id="KW-0812">Transmembrane</keyword>
<dbReference type="Gene3D" id="1.10.533.10">
    <property type="entry name" value="Death Domain, Fas"/>
    <property type="match status" value="1"/>
</dbReference>
<protein>
    <recommendedName>
        <fullName evidence="2">Death domain-containing protein</fullName>
    </recommendedName>
</protein>
<dbReference type="GO" id="GO:0007165">
    <property type="term" value="P:signal transduction"/>
    <property type="evidence" value="ECO:0007669"/>
    <property type="project" value="InterPro"/>
</dbReference>
<evidence type="ECO:0000259" key="2">
    <source>
        <dbReference type="PROSITE" id="PS50017"/>
    </source>
</evidence>
<dbReference type="InterPro" id="IPR011029">
    <property type="entry name" value="DEATH-like_dom_sf"/>
</dbReference>
<dbReference type="KEGG" id="aqu:109590159"/>
<proteinExistence type="predicted"/>
<evidence type="ECO:0000313" key="3">
    <source>
        <dbReference type="EnsemblMetazoa" id="XP_019861641.1"/>
    </source>
</evidence>
<dbReference type="PROSITE" id="PS50017">
    <property type="entry name" value="DEATH_DOMAIN"/>
    <property type="match status" value="1"/>
</dbReference>
<dbReference type="EnsemblMetazoa" id="XM_020006082.1">
    <property type="protein sequence ID" value="XP_019861641.1"/>
    <property type="gene ID" value="LOC109590159"/>
</dbReference>
<reference evidence="4" key="1">
    <citation type="journal article" date="2010" name="Nature">
        <title>The Amphimedon queenslandica genome and the evolution of animal complexity.</title>
        <authorList>
            <person name="Srivastava M."/>
            <person name="Simakov O."/>
            <person name="Chapman J."/>
            <person name="Fahey B."/>
            <person name="Gauthier M.E."/>
            <person name="Mitros T."/>
            <person name="Richards G.S."/>
            <person name="Conaco C."/>
            <person name="Dacre M."/>
            <person name="Hellsten U."/>
            <person name="Larroux C."/>
            <person name="Putnam N.H."/>
            <person name="Stanke M."/>
            <person name="Adamska M."/>
            <person name="Darling A."/>
            <person name="Degnan S.M."/>
            <person name="Oakley T.H."/>
            <person name="Plachetzki D.C."/>
            <person name="Zhai Y."/>
            <person name="Adamski M."/>
            <person name="Calcino A."/>
            <person name="Cummins S.F."/>
            <person name="Goodstein D.M."/>
            <person name="Harris C."/>
            <person name="Jackson D.J."/>
            <person name="Leys S.P."/>
            <person name="Shu S."/>
            <person name="Woodcroft B.J."/>
            <person name="Vervoort M."/>
            <person name="Kosik K.S."/>
            <person name="Manning G."/>
            <person name="Degnan B.M."/>
            <person name="Rokhsar D.S."/>
        </authorList>
    </citation>
    <scope>NUCLEOTIDE SEQUENCE [LARGE SCALE GENOMIC DNA]</scope>
</reference>
<sequence length="690" mass="78105">MPKCQLHSISFKNQSCVLAFSHSIAKLQFGDPPPFMQPYSSNNKCASSIITVTTSTISMYSFSLPIPSVENYSPGDPLPSRDTISWLTVIIVFFTVLLLLLILILPPIIIICIERDFITFIYHKQKRKDLEYKGVQVNPESNKPNQIELQNSIVHLEGIFGELMKSKIDVRGLVYHCSRTGVTLIIPEEAVQQPTTVWFGACPFSDKFMLGDFISITPIVWVHIDQNLIKPAELYLPHYINIGAMIEEQLVHMIAGDQSFMDQGKFEFTVSNNDKMEVNSDLFKVCCHHFCSHCVAMEKNAYKSSQKHYMLAMAEKQEDKTKFVDFCCFPCQIGCKQLVTKQYEDIDFKISDTKSFMFNDEGVLSIAFDPDNIPGWDRDQNGFQTEEILESEVDYFKVMGCEAGNVTKENIEMLKMIEDILSYPPRFRFKFSCLNKALALDAMKVKVVFSGANKALQISITLENPKAFISENLSTLQGTPFLTPNITPANDAILMNLLTVTADVFHDDHLGSKWFVFGLKLGLSVSQLHKIELQYSNPIQFARELLLLWRTQNKSASWEPVAAALKSIELNSVALKLEGHFREQCPIPTLPSSVLEAEPGLPVLNNLVGAKIEDKYHLFGIAVGLNEGYLRGLDKDYATCQERFHQVFYKWSQINPDTFKWKTIIEVLQSNTIKATSVAECVIEHLVSIQ</sequence>
<evidence type="ECO:0000256" key="1">
    <source>
        <dbReference type="SAM" id="Phobius"/>
    </source>
</evidence>
<accession>A0AAN0JX12</accession>
<dbReference type="SUPFAM" id="SSF47986">
    <property type="entry name" value="DEATH domain"/>
    <property type="match status" value="1"/>
</dbReference>
<evidence type="ECO:0000313" key="4">
    <source>
        <dbReference type="Proteomes" id="UP000007879"/>
    </source>
</evidence>
<keyword evidence="1" id="KW-0472">Membrane</keyword>
<dbReference type="AlphaFoldDB" id="A0AAN0JX12"/>
<dbReference type="Gene3D" id="2.60.220.30">
    <property type="match status" value="1"/>
</dbReference>
<keyword evidence="4" id="KW-1185">Reference proteome</keyword>
<dbReference type="GeneID" id="109590159"/>
<organism evidence="3 4">
    <name type="scientific">Amphimedon queenslandica</name>
    <name type="common">Sponge</name>
    <dbReference type="NCBI Taxonomy" id="400682"/>
    <lineage>
        <taxon>Eukaryota</taxon>
        <taxon>Metazoa</taxon>
        <taxon>Porifera</taxon>
        <taxon>Demospongiae</taxon>
        <taxon>Heteroscleromorpha</taxon>
        <taxon>Haplosclerida</taxon>
        <taxon>Niphatidae</taxon>
        <taxon>Amphimedon</taxon>
    </lineage>
</organism>